<dbReference type="GO" id="GO:0005524">
    <property type="term" value="F:ATP binding"/>
    <property type="evidence" value="ECO:0007669"/>
    <property type="project" value="UniProtKB-KW"/>
</dbReference>
<dbReference type="Proteomes" id="UP000541136">
    <property type="component" value="Unassembled WGS sequence"/>
</dbReference>
<feature type="active site" description="For GATase activity" evidence="8">
    <location>
        <position position="2"/>
    </location>
</feature>
<proteinExistence type="inferred from homology"/>
<evidence type="ECO:0000256" key="1">
    <source>
        <dbReference type="ARBA" id="ARBA00005187"/>
    </source>
</evidence>
<evidence type="ECO:0000256" key="5">
    <source>
        <dbReference type="ARBA" id="ARBA00022840"/>
    </source>
</evidence>
<comment type="pathway">
    <text evidence="1">Amino-acid biosynthesis; L-asparagine biosynthesis; L-asparagine from L-aspartate (L-Gln route): step 1/1.</text>
</comment>
<dbReference type="PIRSF" id="PIRSF001589">
    <property type="entry name" value="Asn_synthetase_glu-h"/>
    <property type="match status" value="1"/>
</dbReference>
<accession>A0A7W9TQ11</accession>
<feature type="domain" description="Glutamine amidotransferase type-2" evidence="11">
    <location>
        <begin position="2"/>
        <end position="224"/>
    </location>
</feature>
<evidence type="ECO:0000256" key="6">
    <source>
        <dbReference type="ARBA" id="ARBA00022962"/>
    </source>
</evidence>
<reference evidence="12 13" key="1">
    <citation type="submission" date="2020-08" db="EMBL/GenBank/DDBJ databases">
        <title>Genomic Encyclopedia of Type Strains, Phase IV (KMG-IV): sequencing the most valuable type-strain genomes for metagenomic binning, comparative biology and taxonomic classification.</title>
        <authorList>
            <person name="Goeker M."/>
        </authorList>
    </citation>
    <scope>NUCLEOTIDE SEQUENCE [LARGE SCALE GENOMIC DNA]</scope>
    <source>
        <strain evidence="12 13">DSM 12141</strain>
    </source>
</reference>
<evidence type="ECO:0000256" key="8">
    <source>
        <dbReference type="PIRSR" id="PIRSR001589-1"/>
    </source>
</evidence>
<evidence type="ECO:0000256" key="10">
    <source>
        <dbReference type="PIRSR" id="PIRSR001589-3"/>
    </source>
</evidence>
<keyword evidence="8" id="KW-0028">Amino-acid biosynthesis</keyword>
<dbReference type="InterPro" id="IPR014729">
    <property type="entry name" value="Rossmann-like_a/b/a_fold"/>
</dbReference>
<dbReference type="PANTHER" id="PTHR43284:SF1">
    <property type="entry name" value="ASPARAGINE SYNTHETASE"/>
    <property type="match status" value="1"/>
</dbReference>
<protein>
    <recommendedName>
        <fullName evidence="3">asparagine synthase (glutamine-hydrolyzing)</fullName>
        <ecNumber evidence="3">6.3.5.4</ecNumber>
    </recommendedName>
</protein>
<name>A0A7W9TQ11_CASDE</name>
<dbReference type="Pfam" id="PF00733">
    <property type="entry name" value="Asn_synthase"/>
    <property type="match status" value="1"/>
</dbReference>
<keyword evidence="4 9" id="KW-0547">Nucleotide-binding</keyword>
<dbReference type="GO" id="GO:0005829">
    <property type="term" value="C:cytosol"/>
    <property type="evidence" value="ECO:0007669"/>
    <property type="project" value="TreeGrafter"/>
</dbReference>
<organism evidence="12 13">
    <name type="scientific">Castellaniella defragrans</name>
    <name type="common">Alcaligenes defragrans</name>
    <dbReference type="NCBI Taxonomy" id="75697"/>
    <lineage>
        <taxon>Bacteria</taxon>
        <taxon>Pseudomonadati</taxon>
        <taxon>Pseudomonadota</taxon>
        <taxon>Betaproteobacteria</taxon>
        <taxon>Burkholderiales</taxon>
        <taxon>Alcaligenaceae</taxon>
        <taxon>Castellaniella</taxon>
    </lineage>
</organism>
<evidence type="ECO:0000256" key="9">
    <source>
        <dbReference type="PIRSR" id="PIRSR001589-2"/>
    </source>
</evidence>
<feature type="site" description="Important for beta-aspartyl-AMP intermediate formation" evidence="10">
    <location>
        <position position="382"/>
    </location>
</feature>
<keyword evidence="5 9" id="KW-0067">ATP-binding</keyword>
<dbReference type="InterPro" id="IPR029055">
    <property type="entry name" value="Ntn_hydrolases_N"/>
</dbReference>
<dbReference type="PANTHER" id="PTHR43284">
    <property type="entry name" value="ASPARAGINE SYNTHETASE (GLUTAMINE-HYDROLYZING)"/>
    <property type="match status" value="1"/>
</dbReference>
<dbReference type="SUPFAM" id="SSF56235">
    <property type="entry name" value="N-terminal nucleophile aminohydrolases (Ntn hydrolases)"/>
    <property type="match status" value="1"/>
</dbReference>
<sequence length="664" mass="73579">MCGLAGFLDSGGGRDAHAAAVILERMAGTIVSRGPDDAGVWADGSGIGLAHRRLSILDLSAAGHQPMAGPSGRHVIVFNGEIYNHLDLRRELEQSGLAPGWRGHSDTETLLAGFAAWGIRATVERCIGMFAFAVWDTQARVLTLGRDRLGEKPLYYGWQGAGDEACFLFGSELQALRAHPRCAADVDRDALCLLMRYNYIPAPHSIYRGISKLPAGCLLTVSLDRREPRIEAYWSLVEVAVAGSRAPFAGSDQEAADALEDLLKSAVRQQMLADVPLGAFLSGGIDSSTVVALMQVQSARPVKTFSIGFHEQDYNEAEHAQAVARHLGTEHTELYVTPEQALDVIPRLPDLYSEPFADSSQIPTFLVAQLARRHVTVALSGDAGDELFAGYGRYLHNSRRWNRFARVPHGLRRLAAAGIRTLSPEAWNAVFRPLRPVLPGPLRSALAGEKMHRGARMLSAGRIDDLYLESITRWEPADVVIGGREPPTCLRGRPLPLEGLDDIQRLMVLDTVSYLPDDILAKVDRAAMGVSLEGRMPFQDHRVVEFAWRLPQSMKLRGGTTKWILRQVLYRHVPRELIERPKMGFSVPVDHWLRGPLRDWAESLLDESRLRREGFLRPEPIRRMWAEHVSGRHNGQYPLWGVLMFQAWLERTRERGASGAGLEG</sequence>
<dbReference type="NCBIfam" id="TIGR01536">
    <property type="entry name" value="asn_synth_AEB"/>
    <property type="match status" value="1"/>
</dbReference>
<keyword evidence="6 8" id="KW-0315">Glutamine amidotransferase</keyword>
<feature type="binding site" evidence="9">
    <location>
        <position position="106"/>
    </location>
    <ligand>
        <name>L-glutamine</name>
        <dbReference type="ChEBI" id="CHEBI:58359"/>
    </ligand>
</feature>
<dbReference type="Gene3D" id="3.40.50.620">
    <property type="entry name" value="HUPs"/>
    <property type="match status" value="1"/>
</dbReference>
<dbReference type="InterPro" id="IPR033738">
    <property type="entry name" value="AsnB_N"/>
</dbReference>
<evidence type="ECO:0000256" key="7">
    <source>
        <dbReference type="ARBA" id="ARBA00048741"/>
    </source>
</evidence>
<comment type="catalytic activity">
    <reaction evidence="7">
        <text>L-aspartate + L-glutamine + ATP + H2O = L-asparagine + L-glutamate + AMP + diphosphate + H(+)</text>
        <dbReference type="Rhea" id="RHEA:12228"/>
        <dbReference type="ChEBI" id="CHEBI:15377"/>
        <dbReference type="ChEBI" id="CHEBI:15378"/>
        <dbReference type="ChEBI" id="CHEBI:29985"/>
        <dbReference type="ChEBI" id="CHEBI:29991"/>
        <dbReference type="ChEBI" id="CHEBI:30616"/>
        <dbReference type="ChEBI" id="CHEBI:33019"/>
        <dbReference type="ChEBI" id="CHEBI:58048"/>
        <dbReference type="ChEBI" id="CHEBI:58359"/>
        <dbReference type="ChEBI" id="CHEBI:456215"/>
        <dbReference type="EC" id="6.3.5.4"/>
    </reaction>
</comment>
<dbReference type="AlphaFoldDB" id="A0A7W9TQ11"/>
<dbReference type="GO" id="GO:0006529">
    <property type="term" value="P:asparagine biosynthetic process"/>
    <property type="evidence" value="ECO:0007669"/>
    <property type="project" value="UniProtKB-KW"/>
</dbReference>
<dbReference type="PROSITE" id="PS51278">
    <property type="entry name" value="GATASE_TYPE_2"/>
    <property type="match status" value="1"/>
</dbReference>
<evidence type="ECO:0000259" key="11">
    <source>
        <dbReference type="PROSITE" id="PS51278"/>
    </source>
</evidence>
<feature type="binding site" evidence="9">
    <location>
        <position position="307"/>
    </location>
    <ligand>
        <name>ATP</name>
        <dbReference type="ChEBI" id="CHEBI:30616"/>
    </ligand>
</feature>
<evidence type="ECO:0000256" key="2">
    <source>
        <dbReference type="ARBA" id="ARBA00005752"/>
    </source>
</evidence>
<dbReference type="EC" id="6.3.5.4" evidence="3"/>
<evidence type="ECO:0000256" key="3">
    <source>
        <dbReference type="ARBA" id="ARBA00012737"/>
    </source>
</evidence>
<dbReference type="Pfam" id="PF13522">
    <property type="entry name" value="GATase_6"/>
    <property type="match status" value="1"/>
</dbReference>
<feature type="binding site" evidence="9">
    <location>
        <begin position="380"/>
        <end position="381"/>
    </location>
    <ligand>
        <name>ATP</name>
        <dbReference type="ChEBI" id="CHEBI:30616"/>
    </ligand>
</feature>
<evidence type="ECO:0000313" key="12">
    <source>
        <dbReference type="EMBL" id="MBB6084256.1"/>
    </source>
</evidence>
<dbReference type="InterPro" id="IPR001962">
    <property type="entry name" value="Asn_synthase"/>
</dbReference>
<comment type="caution">
    <text evidence="12">The sequence shown here is derived from an EMBL/GenBank/DDBJ whole genome shotgun (WGS) entry which is preliminary data.</text>
</comment>
<dbReference type="Gene3D" id="3.60.20.10">
    <property type="entry name" value="Glutamine Phosphoribosylpyrophosphate, subunit 1, domain 1"/>
    <property type="match status" value="1"/>
</dbReference>
<dbReference type="InterPro" id="IPR051786">
    <property type="entry name" value="ASN_synthetase/amidase"/>
</dbReference>
<dbReference type="GO" id="GO:0004066">
    <property type="term" value="F:asparagine synthase (glutamine-hydrolyzing) activity"/>
    <property type="evidence" value="ECO:0007669"/>
    <property type="project" value="UniProtKB-EC"/>
</dbReference>
<keyword evidence="8" id="KW-0061">Asparagine biosynthesis</keyword>
<comment type="similarity">
    <text evidence="2">Belongs to the asparagine synthetase family.</text>
</comment>
<dbReference type="CDD" id="cd01991">
    <property type="entry name" value="Asn_synthase_B_C"/>
    <property type="match status" value="1"/>
</dbReference>
<dbReference type="CDD" id="cd00712">
    <property type="entry name" value="AsnB"/>
    <property type="match status" value="1"/>
</dbReference>
<dbReference type="RefSeq" id="WP_151024295.1">
    <property type="nucleotide sequence ID" value="NZ_JACHIB010000013.1"/>
</dbReference>
<gene>
    <name evidence="12" type="ORF">HNR28_002301</name>
</gene>
<evidence type="ECO:0000256" key="4">
    <source>
        <dbReference type="ARBA" id="ARBA00022741"/>
    </source>
</evidence>
<dbReference type="SUPFAM" id="SSF52402">
    <property type="entry name" value="Adenine nucleotide alpha hydrolases-like"/>
    <property type="match status" value="1"/>
</dbReference>
<evidence type="ECO:0000313" key="13">
    <source>
        <dbReference type="Proteomes" id="UP000541136"/>
    </source>
</evidence>
<keyword evidence="12" id="KW-0436">Ligase</keyword>
<dbReference type="InterPro" id="IPR017932">
    <property type="entry name" value="GATase_2_dom"/>
</dbReference>
<dbReference type="InterPro" id="IPR006426">
    <property type="entry name" value="Asn_synth_AEB"/>
</dbReference>
<dbReference type="EMBL" id="JACHIB010000013">
    <property type="protein sequence ID" value="MBB6084256.1"/>
    <property type="molecule type" value="Genomic_DNA"/>
</dbReference>